<organism evidence="1 2">
    <name type="scientific">Clostridium sartagoforme AAU1</name>
    <dbReference type="NCBI Taxonomy" id="1202534"/>
    <lineage>
        <taxon>Bacteria</taxon>
        <taxon>Bacillati</taxon>
        <taxon>Bacillota</taxon>
        <taxon>Clostridia</taxon>
        <taxon>Eubacteriales</taxon>
        <taxon>Clostridiaceae</taxon>
        <taxon>Clostridium</taxon>
    </lineage>
</organism>
<dbReference type="AlphaFoldDB" id="R9C8K2"/>
<evidence type="ECO:0000313" key="2">
    <source>
        <dbReference type="Proteomes" id="UP000013988"/>
    </source>
</evidence>
<name>R9C8K2_9CLOT</name>
<dbReference type="InterPro" id="IPR013324">
    <property type="entry name" value="RNA_pol_sigma_r3/r4-like"/>
</dbReference>
<dbReference type="SUPFAM" id="SSF88659">
    <property type="entry name" value="Sigma3 and sigma4 domains of RNA polymerase sigma factors"/>
    <property type="match status" value="1"/>
</dbReference>
<protein>
    <submittedName>
        <fullName evidence="1">Uncharacterized protein</fullName>
    </submittedName>
</protein>
<dbReference type="EMBL" id="ASRV01000127">
    <property type="protein sequence ID" value="EOR25310.1"/>
    <property type="molecule type" value="Genomic_DNA"/>
</dbReference>
<sequence length="138" mass="16081">MYDLKEISYMTANALINELYKKGMLQLQPTAFERTKNDVKGFKIGLKMLSDEQVPTEFKKQLAVQMMDIQSSIKWLKDQVHEQDYIIFCQHNMQNESIRSIAANYGIDEGTVKRALTRCIHKLSIFLHPDVSLSEIFY</sequence>
<dbReference type="PATRIC" id="fig|1202534.3.peg.2093"/>
<reference evidence="1 2" key="1">
    <citation type="submission" date="2013-03" db="EMBL/GenBank/DDBJ databases">
        <title>Whole genome shotgun sequencing of Clostridium sartagoforme AAU1.</title>
        <authorList>
            <person name="Joshi C.G."/>
            <person name="Duggirala S.M."/>
            <person name="Nathani N.M."/>
            <person name="Bhatt V.D."/>
            <person name="Patel A.K."/>
            <person name="Pandya P.R."/>
            <person name="KaPatel J.A."/>
        </authorList>
    </citation>
    <scope>NUCLEOTIDE SEQUENCE [LARGE SCALE GENOMIC DNA]</scope>
    <source>
        <strain evidence="1 2">AAU1</strain>
    </source>
</reference>
<keyword evidence="2" id="KW-1185">Reference proteome</keyword>
<proteinExistence type="predicted"/>
<dbReference type="RefSeq" id="WP_016207456.1">
    <property type="nucleotide sequence ID" value="NZ_ASRV01000127.1"/>
</dbReference>
<dbReference type="Proteomes" id="UP000013988">
    <property type="component" value="Unassembled WGS sequence"/>
</dbReference>
<evidence type="ECO:0000313" key="1">
    <source>
        <dbReference type="EMBL" id="EOR25310.1"/>
    </source>
</evidence>
<comment type="caution">
    <text evidence="1">The sequence shown here is derived from an EMBL/GenBank/DDBJ whole genome shotgun (WGS) entry which is preliminary data.</text>
</comment>
<gene>
    <name evidence="1" type="ORF">A500_10550</name>
</gene>
<accession>R9C8K2</accession>